<protein>
    <submittedName>
        <fullName evidence="3">Uncharacterized protein</fullName>
    </submittedName>
</protein>
<proteinExistence type="predicted"/>
<organism evidence="3 4">
    <name type="scientific">Oesophagostomum dentatum</name>
    <name type="common">Nodular worm</name>
    <dbReference type="NCBI Taxonomy" id="61180"/>
    <lineage>
        <taxon>Eukaryota</taxon>
        <taxon>Metazoa</taxon>
        <taxon>Ecdysozoa</taxon>
        <taxon>Nematoda</taxon>
        <taxon>Chromadorea</taxon>
        <taxon>Rhabditida</taxon>
        <taxon>Rhabditina</taxon>
        <taxon>Rhabditomorpha</taxon>
        <taxon>Strongyloidea</taxon>
        <taxon>Strongylidae</taxon>
        <taxon>Oesophagostomum</taxon>
    </lineage>
</organism>
<dbReference type="EMBL" id="KN567877">
    <property type="protein sequence ID" value="KHJ84565.1"/>
    <property type="molecule type" value="Genomic_DNA"/>
</dbReference>
<evidence type="ECO:0000313" key="4">
    <source>
        <dbReference type="Proteomes" id="UP000053660"/>
    </source>
</evidence>
<dbReference type="AlphaFoldDB" id="A0A0B1SMY4"/>
<evidence type="ECO:0000313" key="3">
    <source>
        <dbReference type="EMBL" id="KHJ84565.1"/>
    </source>
</evidence>
<reference evidence="3 4" key="1">
    <citation type="submission" date="2014-03" db="EMBL/GenBank/DDBJ databases">
        <title>Draft genome of the hookworm Oesophagostomum dentatum.</title>
        <authorList>
            <person name="Mitreva M."/>
        </authorList>
    </citation>
    <scope>NUCLEOTIDE SEQUENCE [LARGE SCALE GENOMIC DNA]</scope>
    <source>
        <strain evidence="3 4">OD-Hann</strain>
    </source>
</reference>
<sequence>LPVKPGGGLPLNPGGGLPVKPCGGLPEKPFGGAFFHFQKFAVVLLLVVLMALSLTFTEAADAQKPTGPPPKGFSGRPPHGFTGSAPPGFSGSPPPGFTGKPKGNQLRFQSCHVASSSRCMLLRLCRLPVEVNLWQR</sequence>
<keyword evidence="4" id="KW-1185">Reference proteome</keyword>
<name>A0A0B1SMY4_OESDE</name>
<keyword evidence="2" id="KW-0812">Transmembrane</keyword>
<feature type="compositionally biased region" description="Low complexity" evidence="1">
    <location>
        <begin position="80"/>
        <end position="103"/>
    </location>
</feature>
<gene>
    <name evidence="3" type="ORF">OESDEN_15719</name>
</gene>
<evidence type="ECO:0000256" key="2">
    <source>
        <dbReference type="SAM" id="Phobius"/>
    </source>
</evidence>
<feature type="transmembrane region" description="Helical" evidence="2">
    <location>
        <begin position="37"/>
        <end position="56"/>
    </location>
</feature>
<accession>A0A0B1SMY4</accession>
<keyword evidence="2" id="KW-0472">Membrane</keyword>
<evidence type="ECO:0000256" key="1">
    <source>
        <dbReference type="SAM" id="MobiDB-lite"/>
    </source>
</evidence>
<dbReference type="Proteomes" id="UP000053660">
    <property type="component" value="Unassembled WGS sequence"/>
</dbReference>
<feature type="region of interest" description="Disordered" evidence="1">
    <location>
        <begin position="59"/>
        <end position="103"/>
    </location>
</feature>
<feature type="non-terminal residue" evidence="3">
    <location>
        <position position="136"/>
    </location>
</feature>
<keyword evidence="2" id="KW-1133">Transmembrane helix</keyword>
<feature type="non-terminal residue" evidence="3">
    <location>
        <position position="1"/>
    </location>
</feature>